<evidence type="ECO:0000259" key="3">
    <source>
        <dbReference type="PROSITE" id="PS50883"/>
    </source>
</evidence>
<dbReference type="PANTHER" id="PTHR33121">
    <property type="entry name" value="CYCLIC DI-GMP PHOSPHODIESTERASE PDEF"/>
    <property type="match status" value="1"/>
</dbReference>
<keyword evidence="5" id="KW-1185">Reference proteome</keyword>
<dbReference type="RefSeq" id="WP_260975629.1">
    <property type="nucleotide sequence ID" value="NZ_JAOANI010000014.1"/>
</dbReference>
<dbReference type="InterPro" id="IPR001633">
    <property type="entry name" value="EAL_dom"/>
</dbReference>
<dbReference type="SUPFAM" id="SSF141868">
    <property type="entry name" value="EAL domain-like"/>
    <property type="match status" value="1"/>
</dbReference>
<dbReference type="InterPro" id="IPR050706">
    <property type="entry name" value="Cyclic-di-GMP_PDE-like"/>
</dbReference>
<dbReference type="Proteomes" id="UP001147830">
    <property type="component" value="Unassembled WGS sequence"/>
</dbReference>
<dbReference type="PROSITE" id="PS50110">
    <property type="entry name" value="RESPONSE_REGULATORY"/>
    <property type="match status" value="1"/>
</dbReference>
<dbReference type="InterPro" id="IPR043128">
    <property type="entry name" value="Rev_trsase/Diguanyl_cyclase"/>
</dbReference>
<dbReference type="Pfam" id="PF11849">
    <property type="entry name" value="DUF3369"/>
    <property type="match status" value="1"/>
</dbReference>
<sequence>MSNDAFVFSDDECTTSALQAPASWKILSVEDDPVYQASLLHSLNGLMFRDQLVEVLTANSAASAAELLSRHDDIAVMLLDVVMEQDDAGLRLVSSVREVLGNSSIRIILLTGQPGVAPEADVMRQYDIDEYWNKAELSRDKLHSVIGSHLRTWHYMMELNKAQRGLQLILDASRSLHSKQELGPLTQAVLTNIGRIIGTGVNGIVCMGHFRNMQLNDARVIATTGDYHDMLEKNLTDIPADERMATLRSAIAAQSHQFHPDHSVLYFDTHAIDGAEYLVMVDGIVELTAAHINLLRVFSENVRSGFSNVALLNRVSHLAYFDDLLNIRNRNGLLRELDSLNDDDRHESLLLLVKIKSFQDAMITFGERYCDNLLKATSEALKQQLPGFSCFSTISAGTFALVFTHESQPDDELLLQIFEQSLTLSGVQHHIQLIFCKLELNLLQDASAQETLHLAEVTLSVGESYNLNLIGYTPGYREKITARHLQLLELQQALENNELFIMLQPKVELVSKKVAGFEALVRWRNSNGDYIPPDVFIPLAEASGLICSLDLHVLRLTFAAVKQLTDAGFELPVSFNASVSDLNNRDYTQEIFQAVKEHRVNPLLLDIEVTESQVMSDYRGFDALLRRFMALGMSVSIDDFGTGYSSLSHITKLPATTLKIDRSFVSGIEESEDDRHAVDMVAKIGQRFGYHIVAEGVETEAQCEWLRQVGCPVGQGYLFARPMTVDDVIAWLRTYP</sequence>
<dbReference type="Gene3D" id="3.30.70.270">
    <property type="match status" value="1"/>
</dbReference>
<evidence type="ECO:0000256" key="1">
    <source>
        <dbReference type="PROSITE-ProRule" id="PRU00169"/>
    </source>
</evidence>
<dbReference type="InterPro" id="IPR035919">
    <property type="entry name" value="EAL_sf"/>
</dbReference>
<dbReference type="PROSITE" id="PS50883">
    <property type="entry name" value="EAL"/>
    <property type="match status" value="1"/>
</dbReference>
<dbReference type="Gene3D" id="3.40.50.2300">
    <property type="match status" value="1"/>
</dbReference>
<dbReference type="EMBL" id="JAOANI010000014">
    <property type="protein sequence ID" value="MCT7358743.1"/>
    <property type="molecule type" value="Genomic_DNA"/>
</dbReference>
<feature type="domain" description="Response regulatory" evidence="2">
    <location>
        <begin position="25"/>
        <end position="149"/>
    </location>
</feature>
<organism evidence="4 5">
    <name type="scientific">Thalassolituus pacificus</name>
    <dbReference type="NCBI Taxonomy" id="2975440"/>
    <lineage>
        <taxon>Bacteria</taxon>
        <taxon>Pseudomonadati</taxon>
        <taxon>Pseudomonadota</taxon>
        <taxon>Gammaproteobacteria</taxon>
        <taxon>Oceanospirillales</taxon>
        <taxon>Oceanospirillaceae</taxon>
        <taxon>Thalassolituus</taxon>
    </lineage>
</organism>
<name>A0A9X3ASA2_9GAMM</name>
<comment type="caution">
    <text evidence="4">The sequence shown here is derived from an EMBL/GenBank/DDBJ whole genome shotgun (WGS) entry which is preliminary data.</text>
</comment>
<dbReference type="InterPro" id="IPR001789">
    <property type="entry name" value="Sig_transdc_resp-reg_receiver"/>
</dbReference>
<protein>
    <submittedName>
        <fullName evidence="4">EAL domain-containing protein</fullName>
    </submittedName>
</protein>
<dbReference type="InterPro" id="IPR000160">
    <property type="entry name" value="GGDEF_dom"/>
</dbReference>
<gene>
    <name evidence="4" type="ORF">NYR02_06900</name>
</gene>
<dbReference type="SUPFAM" id="SSF52172">
    <property type="entry name" value="CheY-like"/>
    <property type="match status" value="1"/>
</dbReference>
<accession>A0A9X3ASA2</accession>
<dbReference type="SMART" id="SM00052">
    <property type="entry name" value="EAL"/>
    <property type="match status" value="1"/>
</dbReference>
<dbReference type="Pfam" id="PF00563">
    <property type="entry name" value="EAL"/>
    <property type="match status" value="1"/>
</dbReference>
<dbReference type="GO" id="GO:0071111">
    <property type="term" value="F:cyclic-guanylate-specific phosphodiesterase activity"/>
    <property type="evidence" value="ECO:0007669"/>
    <property type="project" value="InterPro"/>
</dbReference>
<dbReference type="SUPFAM" id="SSF55073">
    <property type="entry name" value="Nucleotide cyclase"/>
    <property type="match status" value="1"/>
</dbReference>
<dbReference type="InterPro" id="IPR011006">
    <property type="entry name" value="CheY-like_superfamily"/>
</dbReference>
<feature type="modified residue" description="4-aspartylphosphate" evidence="1">
    <location>
        <position position="80"/>
    </location>
</feature>
<evidence type="ECO:0000313" key="4">
    <source>
        <dbReference type="EMBL" id="MCT7358743.1"/>
    </source>
</evidence>
<reference evidence="4" key="2">
    <citation type="submission" date="2022-08" db="EMBL/GenBank/DDBJ databases">
        <authorList>
            <person name="Dong C."/>
        </authorList>
    </citation>
    <scope>NUCLEOTIDE SEQUENCE</scope>
    <source>
        <strain evidence="4">59MF3M-4</strain>
    </source>
</reference>
<dbReference type="InterPro" id="IPR029787">
    <property type="entry name" value="Nucleotide_cyclase"/>
</dbReference>
<dbReference type="CDD" id="cd01948">
    <property type="entry name" value="EAL"/>
    <property type="match status" value="1"/>
</dbReference>
<reference evidence="4" key="1">
    <citation type="journal article" date="2022" name="Front. Microbiol.">
        <title>Genome-based taxonomic rearrangement of Oceanobacter-related bacteria including the description of Thalassolituus hydrocarbonoclasticus sp. nov. and Thalassolituus pacificus sp. nov. and emended description of the genus Thalassolituus.</title>
        <authorList>
            <person name="Dong C."/>
            <person name="Wei L."/>
            <person name="Wang J."/>
            <person name="Lai Q."/>
            <person name="Huang Z."/>
            <person name="Shao Z."/>
        </authorList>
    </citation>
    <scope>NUCLEOTIDE SEQUENCE</scope>
    <source>
        <strain evidence="4">59MF3M-4</strain>
    </source>
</reference>
<dbReference type="Pfam" id="PF00990">
    <property type="entry name" value="GGDEF"/>
    <property type="match status" value="1"/>
</dbReference>
<dbReference type="GO" id="GO:0000160">
    <property type="term" value="P:phosphorelay signal transduction system"/>
    <property type="evidence" value="ECO:0007669"/>
    <property type="project" value="InterPro"/>
</dbReference>
<evidence type="ECO:0000259" key="2">
    <source>
        <dbReference type="PROSITE" id="PS50110"/>
    </source>
</evidence>
<dbReference type="PANTHER" id="PTHR33121:SF70">
    <property type="entry name" value="SIGNALING PROTEIN YKOW"/>
    <property type="match status" value="1"/>
</dbReference>
<dbReference type="Gene3D" id="3.20.20.450">
    <property type="entry name" value="EAL domain"/>
    <property type="match status" value="1"/>
</dbReference>
<dbReference type="SMART" id="SM00448">
    <property type="entry name" value="REC"/>
    <property type="match status" value="1"/>
</dbReference>
<evidence type="ECO:0000313" key="5">
    <source>
        <dbReference type="Proteomes" id="UP001147830"/>
    </source>
</evidence>
<dbReference type="InterPro" id="IPR021800">
    <property type="entry name" value="DUF3369"/>
</dbReference>
<feature type="domain" description="EAL" evidence="3">
    <location>
        <begin position="483"/>
        <end position="736"/>
    </location>
</feature>
<proteinExistence type="predicted"/>
<dbReference type="AlphaFoldDB" id="A0A9X3ASA2"/>
<keyword evidence="1" id="KW-0597">Phosphoprotein</keyword>